<sequence length="301" mass="33471">MKVQFKFVAKKRDNSSKGFFKFRNKQKKDNKNINMADPLAATSKVEQVQTSSLTRFSNPSTAQHGQAALNPPAASNPAAAVTPTAGQEGARTPNTANRAPSQRQRAPSSADDKDEGMEGWKPASRNQAIDMDTLRCKIGKGFEVQVGKRTVIEPNVTIIAEGGSIIIGVDNIISEGTWIINKSDKGEPLVIGNGNLFEPNASFVLFFFCSVQYQKKKKNDTGHVLFYFFLSGCNFNFFFFDRGYFFFIFIFCNFKKKLGHVKQGVVIGNGCVIGPRVMVIQNTRIRKDIVVFGDNMMHEHH</sequence>
<keyword evidence="8" id="KW-1133">Transmembrane helix</keyword>
<gene>
    <name evidence="9" type="ORF">RFI_02941</name>
</gene>
<evidence type="ECO:0000256" key="6">
    <source>
        <dbReference type="ARBA" id="ARBA00034687"/>
    </source>
</evidence>
<dbReference type="GO" id="GO:0070840">
    <property type="term" value="F:dynein complex binding"/>
    <property type="evidence" value="ECO:0007669"/>
    <property type="project" value="TreeGrafter"/>
</dbReference>
<evidence type="ECO:0000313" key="10">
    <source>
        <dbReference type="Proteomes" id="UP000023152"/>
    </source>
</evidence>
<dbReference type="Gene3D" id="2.160.10.10">
    <property type="entry name" value="Hexapeptide repeat proteins"/>
    <property type="match status" value="2"/>
</dbReference>
<dbReference type="AlphaFoldDB" id="X6P7Q9"/>
<feature type="transmembrane region" description="Helical" evidence="8">
    <location>
        <begin position="224"/>
        <end position="252"/>
    </location>
</feature>
<evidence type="ECO:0000256" key="1">
    <source>
        <dbReference type="ARBA" id="ARBA00004245"/>
    </source>
</evidence>
<dbReference type="PANTHER" id="PTHR13072:SF0">
    <property type="entry name" value="DYNACTIN SUBUNIT 6"/>
    <property type="match status" value="1"/>
</dbReference>
<feature type="region of interest" description="Disordered" evidence="7">
    <location>
        <begin position="14"/>
        <end position="126"/>
    </location>
</feature>
<comment type="caution">
    <text evidence="9">The sequence shown here is derived from an EMBL/GenBank/DDBJ whole genome shotgun (WGS) entry which is preliminary data.</text>
</comment>
<keyword evidence="4" id="KW-0963">Cytoplasm</keyword>
<evidence type="ECO:0000256" key="5">
    <source>
        <dbReference type="ARBA" id="ARBA00023212"/>
    </source>
</evidence>
<keyword evidence="8" id="KW-0472">Membrane</keyword>
<protein>
    <recommendedName>
        <fullName evidence="3">Dynactin subunit 6</fullName>
    </recommendedName>
</protein>
<reference evidence="9 10" key="1">
    <citation type="journal article" date="2013" name="Curr. Biol.">
        <title>The Genome of the Foraminiferan Reticulomyxa filosa.</title>
        <authorList>
            <person name="Glockner G."/>
            <person name="Hulsmann N."/>
            <person name="Schleicher M."/>
            <person name="Noegel A.A."/>
            <person name="Eichinger L."/>
            <person name="Gallinger C."/>
            <person name="Pawlowski J."/>
            <person name="Sierra R."/>
            <person name="Euteneuer U."/>
            <person name="Pillet L."/>
            <person name="Moustafa A."/>
            <person name="Platzer M."/>
            <person name="Groth M."/>
            <person name="Szafranski K."/>
            <person name="Schliwa M."/>
        </authorList>
    </citation>
    <scope>NUCLEOTIDE SEQUENCE [LARGE SCALE GENOMIC DNA]</scope>
</reference>
<dbReference type="InterPro" id="IPR011004">
    <property type="entry name" value="Trimer_LpxA-like_sf"/>
</dbReference>
<dbReference type="Proteomes" id="UP000023152">
    <property type="component" value="Unassembled WGS sequence"/>
</dbReference>
<evidence type="ECO:0000256" key="3">
    <source>
        <dbReference type="ARBA" id="ARBA00016573"/>
    </source>
</evidence>
<name>X6P7Q9_RETFI</name>
<evidence type="ECO:0000256" key="7">
    <source>
        <dbReference type="SAM" id="MobiDB-lite"/>
    </source>
</evidence>
<comment type="subcellular location">
    <subcellularLocation>
        <location evidence="1">Cytoplasm</location>
        <location evidence="1">Cytoskeleton</location>
    </subcellularLocation>
</comment>
<organism evidence="9 10">
    <name type="scientific">Reticulomyxa filosa</name>
    <dbReference type="NCBI Taxonomy" id="46433"/>
    <lineage>
        <taxon>Eukaryota</taxon>
        <taxon>Sar</taxon>
        <taxon>Rhizaria</taxon>
        <taxon>Retaria</taxon>
        <taxon>Foraminifera</taxon>
        <taxon>Monothalamids</taxon>
        <taxon>Reticulomyxidae</taxon>
        <taxon>Reticulomyxa</taxon>
    </lineage>
</organism>
<comment type="function">
    <text evidence="6">Part of the dynactin complex that activates the molecular motor dynein for ultra-processive transport along microtubules.</text>
</comment>
<dbReference type="EMBL" id="ASPP01002821">
    <property type="protein sequence ID" value="ETO34153.1"/>
    <property type="molecule type" value="Genomic_DNA"/>
</dbReference>
<dbReference type="OrthoDB" id="2355at2759"/>
<feature type="compositionally biased region" description="Low complexity" evidence="7">
    <location>
        <begin position="67"/>
        <end position="85"/>
    </location>
</feature>
<feature type="compositionally biased region" description="Polar residues" evidence="7">
    <location>
        <begin position="44"/>
        <end position="64"/>
    </location>
</feature>
<accession>X6P7Q9</accession>
<evidence type="ECO:0000313" key="9">
    <source>
        <dbReference type="EMBL" id="ETO34153.1"/>
    </source>
</evidence>
<dbReference type="SUPFAM" id="SSF51161">
    <property type="entry name" value="Trimeric LpxA-like enzymes"/>
    <property type="match status" value="1"/>
</dbReference>
<proteinExistence type="inferred from homology"/>
<evidence type="ECO:0000256" key="2">
    <source>
        <dbReference type="ARBA" id="ARBA00007719"/>
    </source>
</evidence>
<dbReference type="GO" id="GO:0005869">
    <property type="term" value="C:dynactin complex"/>
    <property type="evidence" value="ECO:0007669"/>
    <property type="project" value="InterPro"/>
</dbReference>
<dbReference type="GO" id="GO:0007052">
    <property type="term" value="P:mitotic spindle organization"/>
    <property type="evidence" value="ECO:0007669"/>
    <property type="project" value="TreeGrafter"/>
</dbReference>
<feature type="compositionally biased region" description="Polar residues" evidence="7">
    <location>
        <begin position="92"/>
        <end position="107"/>
    </location>
</feature>
<evidence type="ECO:0000256" key="4">
    <source>
        <dbReference type="ARBA" id="ARBA00022490"/>
    </source>
</evidence>
<comment type="similarity">
    <text evidence="2">Belongs to the dynactin subunits 5/6 family. Dynactin subunit 6 subfamily.</text>
</comment>
<dbReference type="InterPro" id="IPR027777">
    <property type="entry name" value="DCTN6"/>
</dbReference>
<keyword evidence="10" id="KW-1185">Reference proteome</keyword>
<keyword evidence="8" id="KW-0812">Transmembrane</keyword>
<dbReference type="PANTHER" id="PTHR13072">
    <property type="entry name" value="DYNACTIN 6"/>
    <property type="match status" value="1"/>
</dbReference>
<keyword evidence="5" id="KW-0206">Cytoskeleton</keyword>
<evidence type="ECO:0000256" key="8">
    <source>
        <dbReference type="SAM" id="Phobius"/>
    </source>
</evidence>